<dbReference type="InterPro" id="IPR032466">
    <property type="entry name" value="Metal_Hydrolase"/>
</dbReference>
<dbReference type="RefSeq" id="WP_136459839.1">
    <property type="nucleotide sequence ID" value="NZ_SRSF01000006.1"/>
</dbReference>
<keyword evidence="1" id="KW-0732">Signal</keyword>
<gene>
    <name evidence="3" type="ORF">E4021_13200</name>
</gene>
<protein>
    <submittedName>
        <fullName evidence="3">D-aminoacylase</fullName>
    </submittedName>
</protein>
<name>A0A4S4NDQ3_9BACT</name>
<evidence type="ECO:0000313" key="3">
    <source>
        <dbReference type="EMBL" id="THH37646.1"/>
    </source>
</evidence>
<dbReference type="EMBL" id="SRSF01000006">
    <property type="protein sequence ID" value="THH37646.1"/>
    <property type="molecule type" value="Genomic_DNA"/>
</dbReference>
<comment type="caution">
    <text evidence="3">The sequence shown here is derived from an EMBL/GenBank/DDBJ whole genome shotgun (WGS) entry which is preliminary data.</text>
</comment>
<dbReference type="SUPFAM" id="SSF51338">
    <property type="entry name" value="Composite domain of metallo-dependent hydrolases"/>
    <property type="match status" value="1"/>
</dbReference>
<dbReference type="CDD" id="cd01297">
    <property type="entry name" value="D-aminoacylase"/>
    <property type="match status" value="1"/>
</dbReference>
<dbReference type="AlphaFoldDB" id="A0A4S4NDQ3"/>
<dbReference type="SUPFAM" id="SSF51556">
    <property type="entry name" value="Metallo-dependent hydrolases"/>
    <property type="match status" value="1"/>
</dbReference>
<organism evidence="3 4">
    <name type="scientific">Neolewinella litorea</name>
    <dbReference type="NCBI Taxonomy" id="2562452"/>
    <lineage>
        <taxon>Bacteria</taxon>
        <taxon>Pseudomonadati</taxon>
        <taxon>Bacteroidota</taxon>
        <taxon>Saprospiria</taxon>
        <taxon>Saprospirales</taxon>
        <taxon>Lewinellaceae</taxon>
        <taxon>Neolewinella</taxon>
    </lineage>
</organism>
<keyword evidence="4" id="KW-1185">Reference proteome</keyword>
<evidence type="ECO:0000313" key="4">
    <source>
        <dbReference type="Proteomes" id="UP000308528"/>
    </source>
</evidence>
<evidence type="ECO:0000259" key="2">
    <source>
        <dbReference type="Pfam" id="PF07969"/>
    </source>
</evidence>
<dbReference type="PANTHER" id="PTHR11647">
    <property type="entry name" value="HYDRANTOINASE/DIHYDROPYRIMIDINASE FAMILY MEMBER"/>
    <property type="match status" value="1"/>
</dbReference>
<dbReference type="InterPro" id="IPR050378">
    <property type="entry name" value="Metallo-dep_Hydrolases_sf"/>
</dbReference>
<reference evidence="3 4" key="1">
    <citation type="submission" date="2019-04" db="EMBL/GenBank/DDBJ databases">
        <title>Lewinella litorea sp. nov., isolated from a marine sand.</title>
        <authorList>
            <person name="Yoon J.-H."/>
        </authorList>
    </citation>
    <scope>NUCLEOTIDE SEQUENCE [LARGE SCALE GENOMIC DNA]</scope>
    <source>
        <strain evidence="3 4">HSMS-39</strain>
    </source>
</reference>
<dbReference type="PROSITE" id="PS51257">
    <property type="entry name" value="PROKAR_LIPOPROTEIN"/>
    <property type="match status" value="1"/>
</dbReference>
<dbReference type="Gene3D" id="3.20.20.140">
    <property type="entry name" value="Metal-dependent hydrolases"/>
    <property type="match status" value="2"/>
</dbReference>
<evidence type="ECO:0000256" key="1">
    <source>
        <dbReference type="SAM" id="SignalP"/>
    </source>
</evidence>
<proteinExistence type="predicted"/>
<dbReference type="Gene3D" id="2.30.40.10">
    <property type="entry name" value="Urease, subunit C, domain 1"/>
    <property type="match status" value="1"/>
</dbReference>
<dbReference type="Pfam" id="PF07969">
    <property type="entry name" value="Amidohydro_3"/>
    <property type="match status" value="1"/>
</dbReference>
<dbReference type="PANTHER" id="PTHR11647:SF1">
    <property type="entry name" value="COLLAPSIN RESPONSE MEDIATOR PROTEIN"/>
    <property type="match status" value="1"/>
</dbReference>
<feature type="domain" description="Amidohydrolase 3" evidence="2">
    <location>
        <begin position="436"/>
        <end position="521"/>
    </location>
</feature>
<dbReference type="GO" id="GO:0005829">
    <property type="term" value="C:cytosol"/>
    <property type="evidence" value="ECO:0007669"/>
    <property type="project" value="TreeGrafter"/>
</dbReference>
<accession>A0A4S4NDQ3</accession>
<feature type="signal peptide" evidence="1">
    <location>
        <begin position="1"/>
        <end position="20"/>
    </location>
</feature>
<dbReference type="OrthoDB" id="9775607at2"/>
<dbReference type="GO" id="GO:0016812">
    <property type="term" value="F:hydrolase activity, acting on carbon-nitrogen (but not peptide) bonds, in cyclic amides"/>
    <property type="evidence" value="ECO:0007669"/>
    <property type="project" value="TreeGrafter"/>
</dbReference>
<dbReference type="InterPro" id="IPR013108">
    <property type="entry name" value="Amidohydro_3"/>
</dbReference>
<sequence>MRFFCLLTVLALLIGGCTPSSPPFDLVVRNGLVYDGSGGEPYRADIGVRGDSIAAIGPDLGRAIRSIDATGMAVAPGFINMLSWANESLLVDGRAQSDLRQGVTLEVMGEGRSMGPLNARMKQEMTENQQALRYEVSWTTLGEYLKHLEDRGVAVNVASFVGNGTLRTHVIGYADRAATPEEMQEMKDLLARSMEEGAVGLSSSLLYSPSMHADTEELTELARVAGRYGGMYISHIRNEGDELFEAVDELISICRDADVRSEIYHLKASGEANWWKMDSVIRLIDRVRAQGLPVTADMYTYNASSTGLHVQLPEWVRKEGIDAMLKELEDPAVRERVIGELTFRNPPDRILFVGFKNPDLRQYNGRRLDEVAAELGLPPGEAVVDLIVRDQSRIQVVYFSMSEENIDRKIQQPWMSFCSDAGAYSAEGVFLEQSTHPRAYGSFIRVLGQFSRDKGLFPLEEGIRRLTSLPAENLRLERRGHLKVGHYADIVVFDPAEVRDNATFADPHQYATGVRDVLVNGCLSLENGTPTGNPCGRFVKGPGARAAMP</sequence>
<dbReference type="InterPro" id="IPR011059">
    <property type="entry name" value="Metal-dep_hydrolase_composite"/>
</dbReference>
<dbReference type="Proteomes" id="UP000308528">
    <property type="component" value="Unassembled WGS sequence"/>
</dbReference>
<feature type="chain" id="PRO_5020636422" evidence="1">
    <location>
        <begin position="21"/>
        <end position="549"/>
    </location>
</feature>